<accession>N1W1H3</accession>
<dbReference type="Proteomes" id="UP000012371">
    <property type="component" value="Unassembled WGS sequence"/>
</dbReference>
<dbReference type="AlphaFoldDB" id="N1W1H3"/>
<comment type="caution">
    <text evidence="2">The sequence shown here is derived from an EMBL/GenBank/DDBJ whole genome shotgun (WGS) entry which is preliminary data.</text>
</comment>
<name>N1W1H3_9LEPT</name>
<keyword evidence="1" id="KW-0812">Transmembrane</keyword>
<dbReference type="EMBL" id="AOGW02000010">
    <property type="protein sequence ID" value="EMY61536.1"/>
    <property type="molecule type" value="Genomic_DNA"/>
</dbReference>
<keyword evidence="1" id="KW-1133">Transmembrane helix</keyword>
<organism evidence="2 3">
    <name type="scientific">Leptospira terpstrae serovar Hualin str. LT 11-33 = ATCC 700639</name>
    <dbReference type="NCBI Taxonomy" id="1257025"/>
    <lineage>
        <taxon>Bacteria</taxon>
        <taxon>Pseudomonadati</taxon>
        <taxon>Spirochaetota</taxon>
        <taxon>Spirochaetia</taxon>
        <taxon>Leptospirales</taxon>
        <taxon>Leptospiraceae</taxon>
        <taxon>Leptospira</taxon>
    </lineage>
</organism>
<feature type="transmembrane region" description="Helical" evidence="1">
    <location>
        <begin position="102"/>
        <end position="119"/>
    </location>
</feature>
<feature type="transmembrane region" description="Helical" evidence="1">
    <location>
        <begin position="157"/>
        <end position="178"/>
    </location>
</feature>
<feature type="transmembrane region" description="Helical" evidence="1">
    <location>
        <begin position="131"/>
        <end position="151"/>
    </location>
</feature>
<proteinExistence type="predicted"/>
<evidence type="ECO:0000313" key="2">
    <source>
        <dbReference type="EMBL" id="EMY61536.1"/>
    </source>
</evidence>
<dbReference type="STRING" id="1257025.LEP1GSC203_1923"/>
<feature type="transmembrane region" description="Helical" evidence="1">
    <location>
        <begin position="68"/>
        <end position="90"/>
    </location>
</feature>
<keyword evidence="1" id="KW-0472">Membrane</keyword>
<keyword evidence="3" id="KW-1185">Reference proteome</keyword>
<protein>
    <submittedName>
        <fullName evidence="2">Uncharacterized protein</fullName>
    </submittedName>
</protein>
<evidence type="ECO:0000256" key="1">
    <source>
        <dbReference type="SAM" id="Phobius"/>
    </source>
</evidence>
<sequence length="186" mass="21603">MSVEKLLIHISLGKYKLSHVTNIAKTHHKTNLPRHKKLIYLSISQMKSLWQWREFNSMRQFLNQFQPFTIFFIDAVGAFFSLLIIFFILIPLESYLGMPAPILFKLAIIAGTLFIYSSTCAIRRPKQWKNFLLGVIFGNLTYCGVSIYFLVENWESLLTLGVLYFISEKLVILGLVGWEIKIYVSK</sequence>
<evidence type="ECO:0000313" key="3">
    <source>
        <dbReference type="Proteomes" id="UP000012371"/>
    </source>
</evidence>
<reference evidence="2" key="1">
    <citation type="submission" date="2013-03" db="EMBL/GenBank/DDBJ databases">
        <authorList>
            <person name="Harkins D.M."/>
            <person name="Durkin A.S."/>
            <person name="Brinkac L.M."/>
            <person name="Haft D.H."/>
            <person name="Selengut J.D."/>
            <person name="Sanka R."/>
            <person name="DePew J."/>
            <person name="Purushe J."/>
            <person name="Hartskeerl R.A."/>
            <person name="Ahmed A."/>
            <person name="van der Linden H."/>
            <person name="Goris M.G.A."/>
            <person name="Vinetz J.M."/>
            <person name="Sutton G.G."/>
            <person name="Nierman W.C."/>
            <person name="Fouts D.E."/>
        </authorList>
    </citation>
    <scope>NUCLEOTIDE SEQUENCE [LARGE SCALE GENOMIC DNA]</scope>
    <source>
        <strain evidence="2">LT 11-33</strain>
    </source>
</reference>
<gene>
    <name evidence="2" type="ORF">LEP1GSC203_1923</name>
</gene>